<dbReference type="AlphaFoldDB" id="A0A2A6D263"/>
<evidence type="ECO:0000256" key="4">
    <source>
        <dbReference type="ARBA" id="ARBA00050933"/>
    </source>
</evidence>
<reference evidence="10" key="2">
    <citation type="submission" date="2022-06" db="UniProtKB">
        <authorList>
            <consortium name="EnsemblMetazoa"/>
        </authorList>
    </citation>
    <scope>IDENTIFICATION</scope>
    <source>
        <strain evidence="10">PS312</strain>
    </source>
</reference>
<dbReference type="FunFam" id="3.20.20.80:FF:000009">
    <property type="entry name" value="O-GlcNAcase BT_4395"/>
    <property type="match status" value="1"/>
</dbReference>
<comment type="catalytic activity">
    <reaction evidence="5">
        <text>3-O-(N-acetyl-beta-D-glucosaminyl)-L-threonyl-[protein] + H2O = L-threonyl-[protein] + N-acetyl-D-glucosamine</text>
        <dbReference type="Rhea" id="RHEA:48892"/>
        <dbReference type="Rhea" id="RHEA-COMP:11060"/>
        <dbReference type="Rhea" id="RHEA-COMP:12252"/>
        <dbReference type="ChEBI" id="CHEBI:15377"/>
        <dbReference type="ChEBI" id="CHEBI:30013"/>
        <dbReference type="ChEBI" id="CHEBI:90840"/>
        <dbReference type="ChEBI" id="CHEBI:506227"/>
        <dbReference type="EC" id="3.2.1.169"/>
    </reaction>
</comment>
<feature type="compositionally biased region" description="Basic and acidic residues" evidence="8">
    <location>
        <begin position="816"/>
        <end position="835"/>
    </location>
</feature>
<evidence type="ECO:0000313" key="10">
    <source>
        <dbReference type="EnsemblMetazoa" id="PPA20617.1"/>
    </source>
</evidence>
<dbReference type="InterPro" id="IPR017853">
    <property type="entry name" value="GH"/>
</dbReference>
<keyword evidence="2" id="KW-0326">Glycosidase</keyword>
<reference evidence="11" key="1">
    <citation type="journal article" date="2008" name="Nat. Genet.">
        <title>The Pristionchus pacificus genome provides a unique perspective on nematode lifestyle and parasitism.</title>
        <authorList>
            <person name="Dieterich C."/>
            <person name="Clifton S.W."/>
            <person name="Schuster L.N."/>
            <person name="Chinwalla A."/>
            <person name="Delehaunty K."/>
            <person name="Dinkelacker I."/>
            <person name="Fulton L."/>
            <person name="Fulton R."/>
            <person name="Godfrey J."/>
            <person name="Minx P."/>
            <person name="Mitreva M."/>
            <person name="Roeseler W."/>
            <person name="Tian H."/>
            <person name="Witte H."/>
            <person name="Yang S.P."/>
            <person name="Wilson R.K."/>
            <person name="Sommer R.J."/>
        </authorList>
    </citation>
    <scope>NUCLEOTIDE SEQUENCE [LARGE SCALE GENOMIC DNA]</scope>
    <source>
        <strain evidence="11">PS312</strain>
    </source>
</reference>
<dbReference type="GO" id="GO:0015929">
    <property type="term" value="F:hexosaminidase activity"/>
    <property type="evidence" value="ECO:0000318"/>
    <property type="project" value="GO_Central"/>
</dbReference>
<evidence type="ECO:0000256" key="5">
    <source>
        <dbReference type="ARBA" id="ARBA00052136"/>
    </source>
</evidence>
<keyword evidence="11" id="KW-1185">Reference proteome</keyword>
<evidence type="ECO:0000256" key="6">
    <source>
        <dbReference type="ARBA" id="ARBA00066938"/>
    </source>
</evidence>
<dbReference type="Gene3D" id="1.20.58.240">
    <property type="entry name" value="STAT, domain 1"/>
    <property type="match status" value="1"/>
</dbReference>
<dbReference type="EnsemblMetazoa" id="PPA20617.1">
    <property type="protein sequence ID" value="PPA20617.1"/>
    <property type="gene ID" value="WBGene00110171"/>
</dbReference>
<feature type="compositionally biased region" description="Acidic residues" evidence="8">
    <location>
        <begin position="802"/>
        <end position="815"/>
    </location>
</feature>
<dbReference type="GO" id="GO:0102571">
    <property type="term" value="F:[protein]-3-O-(N-acetyl-D-glucosaminyl)-L-serine/L-threonine O-N-acetyl-alpha-D-glucosaminase activity"/>
    <property type="evidence" value="ECO:0000318"/>
    <property type="project" value="GO_Central"/>
</dbReference>
<sequence>MITTLDLGSIDASAMQGHPLLRPPSKPFITGIIEGFYGTPWSQSQRRDLLRVLSQQGLTTYVYAPKDDVKHRKEWREKYGTEEAAELQTLIEYAKSLNINFVYALSPGMDIEYSKVKDISAVKAKLEQLKSIGCESFALLFDDIEYKLTDADELQFGSPANAQVAVVNDCYTQLNSPAHFYFCPTEYCSTRAKPTLQESDYLRTIGDRLHPGIEIFWTGPLVVPENISEDNCRAIGMVLKRKPLIWDNLYANDYDTKRMFLGPFKGRAQSLKKECAGILLNPNCQFDLNRPAILSFTEWYNAEEEVSYMDDSSMATEPPSNRFAPSVSYERAMTKWIKELFLPFIPTRLRMTENEFGSSESSQHTTFSQATDLSPHEGVMLLEEEKANEEPMDRSPSCASDISMADSGRFTTILESTPMTVAQLGALASCYYLPFEHGPIATDILNGIFWMYRHANVMAPGYIEEVVRKRSASGNSNGSDKNIEEIEKTRTNWIIQHKKVTAGIDLIAGAFRTISANKDHNADLVQYASDAYGVLVVVEAVLEWIRQGHISELTEPRERRWTTPEYFGEPWHIFFSFVDNVAYSMLPLSHPHSLIFGHRDTSPMHAVMHIRGLKSQYYADWQPSLRRTMAEDEADSMQSLETYKEKFMKPFLEWSEKHCFVAEEETMTGRVPIASICGVLNILDYYEHHRKLEEERMNSEEEDLTSPAWLPPLPTDPTVLHFSSFMDIRVKDETDIHVAKRLIQTLAVVLAYDGAVGLYTCCLPSERDKVSLLLSLNFIELSSTHTDQILLGIRLVIPDDDAFNEDEEENDEKEEEGERLLKEKSVEDRGDKDDY</sequence>
<dbReference type="Gene3D" id="3.20.20.80">
    <property type="entry name" value="Glycosidases"/>
    <property type="match status" value="1"/>
</dbReference>
<dbReference type="InterPro" id="IPR011496">
    <property type="entry name" value="O-GlcNAcase_cat"/>
</dbReference>
<dbReference type="EC" id="3.2.1.169" evidence="6"/>
<organism evidence="10 11">
    <name type="scientific">Pristionchus pacificus</name>
    <name type="common">Parasitic nematode worm</name>
    <dbReference type="NCBI Taxonomy" id="54126"/>
    <lineage>
        <taxon>Eukaryota</taxon>
        <taxon>Metazoa</taxon>
        <taxon>Ecdysozoa</taxon>
        <taxon>Nematoda</taxon>
        <taxon>Chromadorea</taxon>
        <taxon>Rhabditida</taxon>
        <taxon>Rhabditina</taxon>
        <taxon>Diplogasteromorpha</taxon>
        <taxon>Diplogasteroidea</taxon>
        <taxon>Neodiplogasteridae</taxon>
        <taxon>Pristionchus</taxon>
    </lineage>
</organism>
<evidence type="ECO:0000256" key="7">
    <source>
        <dbReference type="ARBA" id="ARBA00076634"/>
    </source>
</evidence>
<dbReference type="PANTHER" id="PTHR13170">
    <property type="entry name" value="O-GLCNACASE"/>
    <property type="match status" value="1"/>
</dbReference>
<feature type="region of interest" description="Disordered" evidence="8">
    <location>
        <begin position="802"/>
        <end position="835"/>
    </location>
</feature>
<protein>
    <recommendedName>
        <fullName evidence="6">protein O-GlcNAcase</fullName>
        <ecNumber evidence="6">3.2.1.169</ecNumber>
    </recommendedName>
    <alternativeName>
        <fullName evidence="3">Beta-N-acetylhexosaminidase</fullName>
    </alternativeName>
    <alternativeName>
        <fullName evidence="7">Beta-hexosaminidase</fullName>
    </alternativeName>
</protein>
<proteinExistence type="predicted"/>
<dbReference type="PANTHER" id="PTHR13170:SF16">
    <property type="entry name" value="PROTEIN O-GLCNACASE"/>
    <property type="match status" value="1"/>
</dbReference>
<evidence type="ECO:0000313" key="11">
    <source>
        <dbReference type="Proteomes" id="UP000005239"/>
    </source>
</evidence>
<dbReference type="PROSITE" id="PS52009">
    <property type="entry name" value="GH84"/>
    <property type="match status" value="1"/>
</dbReference>
<dbReference type="SUPFAM" id="SSF51445">
    <property type="entry name" value="(Trans)glycosidases"/>
    <property type="match status" value="1"/>
</dbReference>
<dbReference type="GO" id="GO:0009100">
    <property type="term" value="P:glycoprotein metabolic process"/>
    <property type="evidence" value="ECO:0000318"/>
    <property type="project" value="GO_Central"/>
</dbReference>
<evidence type="ECO:0000256" key="2">
    <source>
        <dbReference type="ARBA" id="ARBA00023295"/>
    </source>
</evidence>
<accession>A0A8R1YJK6</accession>
<dbReference type="OrthoDB" id="9975416at2759"/>
<evidence type="ECO:0000256" key="1">
    <source>
        <dbReference type="ARBA" id="ARBA00022801"/>
    </source>
</evidence>
<dbReference type="Proteomes" id="UP000005239">
    <property type="component" value="Unassembled WGS sequence"/>
</dbReference>
<evidence type="ECO:0000256" key="3">
    <source>
        <dbReference type="ARBA" id="ARBA00030512"/>
    </source>
</evidence>
<gene>
    <name evidence="10" type="primary">WBGene00110171</name>
</gene>
<dbReference type="Pfam" id="PF07555">
    <property type="entry name" value="NAGidase"/>
    <property type="match status" value="1"/>
</dbReference>
<evidence type="ECO:0000256" key="8">
    <source>
        <dbReference type="SAM" id="MobiDB-lite"/>
    </source>
</evidence>
<accession>A0A2A6D263</accession>
<name>A0A2A6D263_PRIPA</name>
<dbReference type="InterPro" id="IPR051822">
    <property type="entry name" value="Glycosyl_Hydrolase_84"/>
</dbReference>
<comment type="catalytic activity">
    <reaction evidence="4">
        <text>3-O-(N-acetyl-beta-D-glucosaminyl)-L-seryl-[protein] + H2O = N-acetyl-D-glucosamine + L-seryl-[protein]</text>
        <dbReference type="Rhea" id="RHEA:48876"/>
        <dbReference type="Rhea" id="RHEA-COMP:9863"/>
        <dbReference type="Rhea" id="RHEA-COMP:12251"/>
        <dbReference type="ChEBI" id="CHEBI:15377"/>
        <dbReference type="ChEBI" id="CHEBI:29999"/>
        <dbReference type="ChEBI" id="CHEBI:90838"/>
        <dbReference type="ChEBI" id="CHEBI:506227"/>
        <dbReference type="EC" id="3.2.1.169"/>
    </reaction>
</comment>
<keyword evidence="1" id="KW-0378">Hydrolase</keyword>
<feature type="domain" description="GH84" evidence="9">
    <location>
        <begin position="28"/>
        <end position="304"/>
    </location>
</feature>
<evidence type="ECO:0000259" key="9">
    <source>
        <dbReference type="PROSITE" id="PS52009"/>
    </source>
</evidence>